<dbReference type="EC" id="1.3.8.7" evidence="10"/>
<evidence type="ECO:0000256" key="1">
    <source>
        <dbReference type="ARBA" id="ARBA00001974"/>
    </source>
</evidence>
<dbReference type="FunFam" id="1.20.140.10:FF:000011">
    <property type="entry name" value="Medium-chain specific acyl-CoA dehydrogenase, mitochondrial"/>
    <property type="match status" value="1"/>
</dbReference>
<reference evidence="10 11" key="1">
    <citation type="journal article" date="2018" name="Front. Microbiol.">
        <title>Prospects for Fungal Bioremediation of Acidic Radioactive Waste Sites: Characterization and Genome Sequence of Rhodotorula taiwanensis MD1149.</title>
        <authorList>
            <person name="Tkavc R."/>
            <person name="Matrosova V.Y."/>
            <person name="Grichenko O.E."/>
            <person name="Gostincar C."/>
            <person name="Volpe R.P."/>
            <person name="Klimenkova P."/>
            <person name="Gaidamakova E.K."/>
            <person name="Zhou C.E."/>
            <person name="Stewart B.J."/>
            <person name="Lyman M.G."/>
            <person name="Malfatti S.A."/>
            <person name="Rubinfeld B."/>
            <person name="Courtot M."/>
            <person name="Singh J."/>
            <person name="Dalgard C.L."/>
            <person name="Hamilton T."/>
            <person name="Frey K.G."/>
            <person name="Gunde-Cimerman N."/>
            <person name="Dugan L."/>
            <person name="Daly M.J."/>
        </authorList>
    </citation>
    <scope>NUCLEOTIDE SEQUENCE [LARGE SCALE GENOMIC DNA]</scope>
    <source>
        <strain evidence="10 11">MD1149</strain>
    </source>
</reference>
<dbReference type="InterPro" id="IPR006091">
    <property type="entry name" value="Acyl-CoA_Oxase/DH_mid-dom"/>
</dbReference>
<dbReference type="InterPro" id="IPR036250">
    <property type="entry name" value="AcylCo_DH-like_C"/>
</dbReference>
<dbReference type="InterPro" id="IPR013786">
    <property type="entry name" value="AcylCoA_DH/ox_N"/>
</dbReference>
<name>A0A2S5B164_9BASI</name>
<protein>
    <submittedName>
        <fullName evidence="10">Putative Medium-chain acyl-CoA dehydrogenase</fullName>
        <ecNumber evidence="10">1.3.8.7</ecNumber>
    </submittedName>
</protein>
<evidence type="ECO:0000313" key="10">
    <source>
        <dbReference type="EMBL" id="POY70530.1"/>
    </source>
</evidence>
<dbReference type="STRING" id="741276.A0A2S5B164"/>
<dbReference type="GO" id="GO:0050660">
    <property type="term" value="F:flavin adenine dinucleotide binding"/>
    <property type="evidence" value="ECO:0007669"/>
    <property type="project" value="InterPro"/>
</dbReference>
<sequence>MFSRLSTRAPYALKAAPRARRAFATTRANASSGPDESGPSFLLTEEQVAFRELTRNFTANEVIPVAAKYDRSMEYPWEVIKKAHAEGLVNVHIPEEYGGAGLSVMSSSIVSEELAYGCSGIQTAIEANGLASAPVILAGNDDQKRKYLGRLTEEPLMCAYGVSEPGAGSDVASIKTRATKEGDKYVLNGSKCWITNGSVANWYFVLAKTDPEGKPSRALSGFIVDADTPGITVESKLINMGQRCSDTRIINFDNVVVPKENLLGKEGDGFKIAMGAFDITRPLVASGAVGLAQRALAEAAKYAHDRKTFGVPIINHQAIGTMLADMAIGVECSRNAVWRASLAKDHNDPRTTYLASIAKAYASQTAVSNADKCVQIFGGAGYNTEYPAEKLYRDAKIYTLYEGTTQIQNLIISRVVAQDYA</sequence>
<dbReference type="FunFam" id="2.40.110.10:FF:000001">
    <property type="entry name" value="Acyl-CoA dehydrogenase, mitochondrial"/>
    <property type="match status" value="1"/>
</dbReference>
<dbReference type="Pfam" id="PF00441">
    <property type="entry name" value="Acyl-CoA_dh_1"/>
    <property type="match status" value="1"/>
</dbReference>
<evidence type="ECO:0000259" key="7">
    <source>
        <dbReference type="Pfam" id="PF00441"/>
    </source>
</evidence>
<dbReference type="PROSITE" id="PS00073">
    <property type="entry name" value="ACYL_COA_DH_2"/>
    <property type="match status" value="1"/>
</dbReference>
<keyword evidence="3 6" id="KW-0285">Flavoprotein</keyword>
<evidence type="ECO:0000313" key="11">
    <source>
        <dbReference type="Proteomes" id="UP000237144"/>
    </source>
</evidence>
<dbReference type="Gene3D" id="1.10.540.10">
    <property type="entry name" value="Acyl-CoA dehydrogenase/oxidase, N-terminal domain"/>
    <property type="match status" value="1"/>
</dbReference>
<dbReference type="PROSITE" id="PS00072">
    <property type="entry name" value="ACYL_COA_DH_1"/>
    <property type="match status" value="1"/>
</dbReference>
<dbReference type="OrthoDB" id="9988775at2759"/>
<evidence type="ECO:0000259" key="8">
    <source>
        <dbReference type="Pfam" id="PF02770"/>
    </source>
</evidence>
<feature type="domain" description="Acyl-CoA dehydrogenase/oxidase C-terminal" evidence="7">
    <location>
        <begin position="267"/>
        <end position="416"/>
    </location>
</feature>
<comment type="caution">
    <text evidence="10">The sequence shown here is derived from an EMBL/GenBank/DDBJ whole genome shotgun (WGS) entry which is preliminary data.</text>
</comment>
<dbReference type="Gene3D" id="1.20.140.10">
    <property type="entry name" value="Butyryl-CoA Dehydrogenase, subunit A, domain 3"/>
    <property type="match status" value="1"/>
</dbReference>
<dbReference type="PANTHER" id="PTHR43884:SF12">
    <property type="entry name" value="ISOVALERYL-COA DEHYDROGENASE, MITOCHONDRIAL-RELATED"/>
    <property type="match status" value="1"/>
</dbReference>
<dbReference type="EMBL" id="PJQD01000115">
    <property type="protein sequence ID" value="POY70530.1"/>
    <property type="molecule type" value="Genomic_DNA"/>
</dbReference>
<dbReference type="Proteomes" id="UP000237144">
    <property type="component" value="Unassembled WGS sequence"/>
</dbReference>
<dbReference type="InterPro" id="IPR046373">
    <property type="entry name" value="Acyl-CoA_Oxase/DH_mid-dom_sf"/>
</dbReference>
<evidence type="ECO:0000256" key="5">
    <source>
        <dbReference type="ARBA" id="ARBA00023002"/>
    </source>
</evidence>
<dbReference type="FunFam" id="1.10.540.10:FF:000010">
    <property type="entry name" value="Medium-chain specific acyl-CoA dehydrogenase, mitochondrial"/>
    <property type="match status" value="1"/>
</dbReference>
<evidence type="ECO:0000256" key="6">
    <source>
        <dbReference type="RuleBase" id="RU362125"/>
    </source>
</evidence>
<dbReference type="AlphaFoldDB" id="A0A2S5B164"/>
<comment type="similarity">
    <text evidence="2 6">Belongs to the acyl-CoA dehydrogenase family.</text>
</comment>
<dbReference type="Pfam" id="PF02771">
    <property type="entry name" value="Acyl-CoA_dh_N"/>
    <property type="match status" value="1"/>
</dbReference>
<evidence type="ECO:0000256" key="4">
    <source>
        <dbReference type="ARBA" id="ARBA00022827"/>
    </source>
</evidence>
<keyword evidence="5 6" id="KW-0560">Oxidoreductase</keyword>
<keyword evidence="11" id="KW-1185">Reference proteome</keyword>
<comment type="cofactor">
    <cofactor evidence="1 6">
        <name>FAD</name>
        <dbReference type="ChEBI" id="CHEBI:57692"/>
    </cofactor>
</comment>
<evidence type="ECO:0000256" key="3">
    <source>
        <dbReference type="ARBA" id="ARBA00022630"/>
    </source>
</evidence>
<dbReference type="Pfam" id="PF02770">
    <property type="entry name" value="Acyl-CoA_dh_M"/>
    <property type="match status" value="1"/>
</dbReference>
<proteinExistence type="inferred from homology"/>
<dbReference type="SUPFAM" id="SSF56645">
    <property type="entry name" value="Acyl-CoA dehydrogenase NM domain-like"/>
    <property type="match status" value="1"/>
</dbReference>
<accession>A0A2S5B164</accession>
<dbReference type="InterPro" id="IPR006089">
    <property type="entry name" value="Acyl-CoA_DH_CS"/>
</dbReference>
<dbReference type="InterPro" id="IPR037069">
    <property type="entry name" value="AcylCoA_DH/ox_N_sf"/>
</dbReference>
<dbReference type="InterPro" id="IPR009100">
    <property type="entry name" value="AcylCoA_DH/oxidase_NM_dom_sf"/>
</dbReference>
<dbReference type="GO" id="GO:0070991">
    <property type="term" value="F:medium-chain fatty acyl-CoA dehydrogenase activity"/>
    <property type="evidence" value="ECO:0007669"/>
    <property type="project" value="UniProtKB-EC"/>
</dbReference>
<dbReference type="PANTHER" id="PTHR43884">
    <property type="entry name" value="ACYL-COA DEHYDROGENASE"/>
    <property type="match status" value="1"/>
</dbReference>
<dbReference type="PIRSF" id="PIRSF016578">
    <property type="entry name" value="HsaA"/>
    <property type="match status" value="1"/>
</dbReference>
<gene>
    <name evidence="10" type="ORF">BMF94_6444</name>
</gene>
<dbReference type="InterPro" id="IPR009075">
    <property type="entry name" value="AcylCo_DH/oxidase_C"/>
</dbReference>
<keyword evidence="4 6" id="KW-0274">FAD</keyword>
<evidence type="ECO:0000256" key="2">
    <source>
        <dbReference type="ARBA" id="ARBA00009347"/>
    </source>
</evidence>
<organism evidence="10 11">
    <name type="scientific">Rhodotorula taiwanensis</name>
    <dbReference type="NCBI Taxonomy" id="741276"/>
    <lineage>
        <taxon>Eukaryota</taxon>
        <taxon>Fungi</taxon>
        <taxon>Dikarya</taxon>
        <taxon>Basidiomycota</taxon>
        <taxon>Pucciniomycotina</taxon>
        <taxon>Microbotryomycetes</taxon>
        <taxon>Sporidiobolales</taxon>
        <taxon>Sporidiobolaceae</taxon>
        <taxon>Rhodotorula</taxon>
    </lineage>
</organism>
<feature type="domain" description="Acyl-CoA oxidase/dehydrogenase middle" evidence="8">
    <location>
        <begin position="159"/>
        <end position="255"/>
    </location>
</feature>
<feature type="domain" description="Acyl-CoA dehydrogenase/oxidase N-terminal" evidence="9">
    <location>
        <begin position="44"/>
        <end position="153"/>
    </location>
</feature>
<evidence type="ECO:0000259" key="9">
    <source>
        <dbReference type="Pfam" id="PF02771"/>
    </source>
</evidence>
<dbReference type="SUPFAM" id="SSF47203">
    <property type="entry name" value="Acyl-CoA dehydrogenase C-terminal domain-like"/>
    <property type="match status" value="1"/>
</dbReference>
<dbReference type="Gene3D" id="2.40.110.10">
    <property type="entry name" value="Butyryl-CoA Dehydrogenase, subunit A, domain 2"/>
    <property type="match status" value="1"/>
</dbReference>